<dbReference type="PROSITE" id="PS50222">
    <property type="entry name" value="EF_HAND_2"/>
    <property type="match status" value="1"/>
</dbReference>
<evidence type="ECO:0000313" key="3">
    <source>
        <dbReference type="Proteomes" id="UP001153555"/>
    </source>
</evidence>
<evidence type="ECO:0000259" key="1">
    <source>
        <dbReference type="PROSITE" id="PS50222"/>
    </source>
</evidence>
<reference evidence="2" key="1">
    <citation type="submission" date="2019-12" db="EMBL/GenBank/DDBJ databases">
        <authorList>
            <person name="Scholes J."/>
        </authorList>
    </citation>
    <scope>NUCLEOTIDE SEQUENCE</scope>
</reference>
<dbReference type="EMBL" id="CACSLK010012233">
    <property type="protein sequence ID" value="CAA0814922.1"/>
    <property type="molecule type" value="Genomic_DNA"/>
</dbReference>
<dbReference type="GO" id="GO:0005509">
    <property type="term" value="F:calcium ion binding"/>
    <property type="evidence" value="ECO:0007669"/>
    <property type="project" value="InterPro"/>
</dbReference>
<dbReference type="AlphaFoldDB" id="A0A9N7R6Q7"/>
<accession>A0A9N7R6Q7</accession>
<organism evidence="2 3">
    <name type="scientific">Striga hermonthica</name>
    <name type="common">Purple witchweed</name>
    <name type="synonym">Buchnera hermonthica</name>
    <dbReference type="NCBI Taxonomy" id="68872"/>
    <lineage>
        <taxon>Eukaryota</taxon>
        <taxon>Viridiplantae</taxon>
        <taxon>Streptophyta</taxon>
        <taxon>Embryophyta</taxon>
        <taxon>Tracheophyta</taxon>
        <taxon>Spermatophyta</taxon>
        <taxon>Magnoliopsida</taxon>
        <taxon>eudicotyledons</taxon>
        <taxon>Gunneridae</taxon>
        <taxon>Pentapetalae</taxon>
        <taxon>asterids</taxon>
        <taxon>lamiids</taxon>
        <taxon>Lamiales</taxon>
        <taxon>Orobanchaceae</taxon>
        <taxon>Buchnereae</taxon>
        <taxon>Striga</taxon>
    </lineage>
</organism>
<dbReference type="InterPro" id="IPR011992">
    <property type="entry name" value="EF-hand-dom_pair"/>
</dbReference>
<proteinExistence type="predicted"/>
<keyword evidence="3" id="KW-1185">Reference proteome</keyword>
<name>A0A9N7R6Q7_STRHE</name>
<evidence type="ECO:0000313" key="2">
    <source>
        <dbReference type="EMBL" id="CAA0814922.1"/>
    </source>
</evidence>
<dbReference type="Proteomes" id="UP001153555">
    <property type="component" value="Unassembled WGS sequence"/>
</dbReference>
<protein>
    <submittedName>
        <fullName evidence="2">Calmodulin-like protein 3</fullName>
    </submittedName>
</protein>
<dbReference type="Gene3D" id="1.10.238.10">
    <property type="entry name" value="EF-hand"/>
    <property type="match status" value="1"/>
</dbReference>
<sequence length="101" mass="11552">MEKLRWTDQNQIHKNSPIRCHERRWERRSSIGYSPRSMSGGDNTSREDLTDLLENLGICVLEEKLRLMVGKVDADGDAQLDAEEFGALYVVVVMAEATRGW</sequence>
<comment type="caution">
    <text evidence="2">The sequence shown here is derived from an EMBL/GenBank/DDBJ whole genome shotgun (WGS) entry which is preliminary data.</text>
</comment>
<feature type="domain" description="EF-hand" evidence="1">
    <location>
        <begin position="60"/>
        <end position="95"/>
    </location>
</feature>
<dbReference type="SUPFAM" id="SSF47473">
    <property type="entry name" value="EF-hand"/>
    <property type="match status" value="1"/>
</dbReference>
<dbReference type="InterPro" id="IPR002048">
    <property type="entry name" value="EF_hand_dom"/>
</dbReference>
<gene>
    <name evidence="2" type="ORF">SHERM_15078</name>
</gene>